<reference evidence="1" key="2">
    <citation type="submission" date="2023-06" db="EMBL/GenBank/DDBJ databases">
        <authorList>
            <consortium name="Lawrence Berkeley National Laboratory"/>
            <person name="Haridas S."/>
            <person name="Hensen N."/>
            <person name="Bonometti L."/>
            <person name="Westerberg I."/>
            <person name="Brannstrom I.O."/>
            <person name="Guillou S."/>
            <person name="Cros-Aarteil S."/>
            <person name="Calhoun S."/>
            <person name="Kuo A."/>
            <person name="Mondo S."/>
            <person name="Pangilinan J."/>
            <person name="Riley R."/>
            <person name="Labutti K."/>
            <person name="Andreopoulos B."/>
            <person name="Lipzen A."/>
            <person name="Chen C."/>
            <person name="Yanf M."/>
            <person name="Daum C."/>
            <person name="Ng V."/>
            <person name="Clum A."/>
            <person name="Steindorff A."/>
            <person name="Ohm R."/>
            <person name="Martin F."/>
            <person name="Silar P."/>
            <person name="Natvig D."/>
            <person name="Lalanne C."/>
            <person name="Gautier V."/>
            <person name="Ament-Velasquez S.L."/>
            <person name="Kruys A."/>
            <person name="Hutchinson M.I."/>
            <person name="Powell A.J."/>
            <person name="Barry K."/>
            <person name="Miller A.N."/>
            <person name="Grigoriev I.V."/>
            <person name="Debuchy R."/>
            <person name="Gladieux P."/>
            <person name="Thoren M.H."/>
            <person name="Johannesson H."/>
        </authorList>
    </citation>
    <scope>NUCLEOTIDE SEQUENCE</scope>
    <source>
        <strain evidence="1">CBS 560.94</strain>
    </source>
</reference>
<accession>A0AAE0MS54</accession>
<proteinExistence type="predicted"/>
<comment type="caution">
    <text evidence="1">The sequence shown here is derived from an EMBL/GenBank/DDBJ whole genome shotgun (WGS) entry which is preliminary data.</text>
</comment>
<dbReference type="RefSeq" id="XP_062680840.1">
    <property type="nucleotide sequence ID" value="XM_062822285.1"/>
</dbReference>
<dbReference type="Proteomes" id="UP001278500">
    <property type="component" value="Unassembled WGS sequence"/>
</dbReference>
<sequence length="86" mass="9513">MSLQSAAALAVSLARAVQSRAVSSLSTSDRHPFGVSAARSPCEWTLSPTPRFSRFRACCTIPRPTICCCNNMQRLWRGLVTRQRET</sequence>
<evidence type="ECO:0000313" key="1">
    <source>
        <dbReference type="EMBL" id="KAK3343047.1"/>
    </source>
</evidence>
<name>A0AAE0MS54_9PEZI</name>
<gene>
    <name evidence="1" type="ORF">B0H65DRAFT_238553</name>
</gene>
<protein>
    <submittedName>
        <fullName evidence="1">Uncharacterized protein</fullName>
    </submittedName>
</protein>
<keyword evidence="2" id="KW-1185">Reference proteome</keyword>
<evidence type="ECO:0000313" key="2">
    <source>
        <dbReference type="Proteomes" id="UP001278500"/>
    </source>
</evidence>
<dbReference type="EMBL" id="JAUEPP010000005">
    <property type="protein sequence ID" value="KAK3343047.1"/>
    <property type="molecule type" value="Genomic_DNA"/>
</dbReference>
<dbReference type="AlphaFoldDB" id="A0AAE0MS54"/>
<reference evidence="1" key="1">
    <citation type="journal article" date="2023" name="Mol. Phylogenet. Evol.">
        <title>Genome-scale phylogeny and comparative genomics of the fungal order Sordariales.</title>
        <authorList>
            <person name="Hensen N."/>
            <person name="Bonometti L."/>
            <person name="Westerberg I."/>
            <person name="Brannstrom I.O."/>
            <person name="Guillou S."/>
            <person name="Cros-Aarteil S."/>
            <person name="Calhoun S."/>
            <person name="Haridas S."/>
            <person name="Kuo A."/>
            <person name="Mondo S."/>
            <person name="Pangilinan J."/>
            <person name="Riley R."/>
            <person name="LaButti K."/>
            <person name="Andreopoulos B."/>
            <person name="Lipzen A."/>
            <person name="Chen C."/>
            <person name="Yan M."/>
            <person name="Daum C."/>
            <person name="Ng V."/>
            <person name="Clum A."/>
            <person name="Steindorff A."/>
            <person name="Ohm R.A."/>
            <person name="Martin F."/>
            <person name="Silar P."/>
            <person name="Natvig D.O."/>
            <person name="Lalanne C."/>
            <person name="Gautier V."/>
            <person name="Ament-Velasquez S.L."/>
            <person name="Kruys A."/>
            <person name="Hutchinson M.I."/>
            <person name="Powell A.J."/>
            <person name="Barry K."/>
            <person name="Miller A.N."/>
            <person name="Grigoriev I.V."/>
            <person name="Debuchy R."/>
            <person name="Gladieux P."/>
            <person name="Hiltunen Thoren M."/>
            <person name="Johannesson H."/>
        </authorList>
    </citation>
    <scope>NUCLEOTIDE SEQUENCE</scope>
    <source>
        <strain evidence="1">CBS 560.94</strain>
    </source>
</reference>
<dbReference type="GeneID" id="87859439"/>
<organism evidence="1 2">
    <name type="scientific">Neurospora tetraspora</name>
    <dbReference type="NCBI Taxonomy" id="94610"/>
    <lineage>
        <taxon>Eukaryota</taxon>
        <taxon>Fungi</taxon>
        <taxon>Dikarya</taxon>
        <taxon>Ascomycota</taxon>
        <taxon>Pezizomycotina</taxon>
        <taxon>Sordariomycetes</taxon>
        <taxon>Sordariomycetidae</taxon>
        <taxon>Sordariales</taxon>
        <taxon>Sordariaceae</taxon>
        <taxon>Neurospora</taxon>
    </lineage>
</organism>